<dbReference type="Proteomes" id="UP000485880">
    <property type="component" value="Unassembled WGS sequence"/>
</dbReference>
<organism evidence="1 2">
    <name type="scientific">Methylocella tundrae</name>
    <dbReference type="NCBI Taxonomy" id="227605"/>
    <lineage>
        <taxon>Bacteria</taxon>
        <taxon>Pseudomonadati</taxon>
        <taxon>Pseudomonadota</taxon>
        <taxon>Alphaproteobacteria</taxon>
        <taxon>Hyphomicrobiales</taxon>
        <taxon>Beijerinckiaceae</taxon>
        <taxon>Methylocella</taxon>
    </lineage>
</organism>
<dbReference type="EMBL" id="CABFMQ020000091">
    <property type="protein sequence ID" value="VTZ51203.1"/>
    <property type="molecule type" value="Genomic_DNA"/>
</dbReference>
<name>A0A8B6M849_METTU</name>
<protein>
    <submittedName>
        <fullName evidence="1">Uncharacterized protein</fullName>
    </submittedName>
</protein>
<evidence type="ECO:0000313" key="2">
    <source>
        <dbReference type="Proteomes" id="UP000485880"/>
    </source>
</evidence>
<comment type="caution">
    <text evidence="1">The sequence shown here is derived from an EMBL/GenBank/DDBJ whole genome shotgun (WGS) entry which is preliminary data.</text>
</comment>
<gene>
    <name evidence="1" type="ORF">MPC4_330003</name>
</gene>
<sequence>MKNIELTLAAIEQATLVGTVRAKGNSFGPQSPVCFVSASLNAR</sequence>
<reference evidence="1 2" key="1">
    <citation type="submission" date="2019-05" db="EMBL/GenBank/DDBJ databases">
        <authorList>
            <person name="Farhan Ul Haque M."/>
        </authorList>
    </citation>
    <scope>NUCLEOTIDE SEQUENCE [LARGE SCALE GENOMIC DNA]</scope>
    <source>
        <strain evidence="1">2</strain>
    </source>
</reference>
<evidence type="ECO:0000313" key="1">
    <source>
        <dbReference type="EMBL" id="VTZ51203.1"/>
    </source>
</evidence>
<accession>A0A8B6M849</accession>
<proteinExistence type="predicted"/>
<dbReference type="AlphaFoldDB" id="A0A8B6M849"/>
<keyword evidence="2" id="KW-1185">Reference proteome</keyword>